<dbReference type="STRING" id="92696.A0A4R0R0G3"/>
<name>A0A4R0R0G3_9APHY</name>
<gene>
    <name evidence="2" type="ORF">EIP91_010551</name>
</gene>
<organism evidence="2 3">
    <name type="scientific">Steccherinum ochraceum</name>
    <dbReference type="NCBI Taxonomy" id="92696"/>
    <lineage>
        <taxon>Eukaryota</taxon>
        <taxon>Fungi</taxon>
        <taxon>Dikarya</taxon>
        <taxon>Basidiomycota</taxon>
        <taxon>Agaricomycotina</taxon>
        <taxon>Agaricomycetes</taxon>
        <taxon>Polyporales</taxon>
        <taxon>Steccherinaceae</taxon>
        <taxon>Steccherinum</taxon>
    </lineage>
</organism>
<dbReference type="OrthoDB" id="3365917at2759"/>
<feature type="region of interest" description="Disordered" evidence="1">
    <location>
        <begin position="1"/>
        <end position="41"/>
    </location>
</feature>
<reference evidence="2 3" key="1">
    <citation type="submission" date="2018-11" db="EMBL/GenBank/DDBJ databases">
        <title>Genome assembly of Steccherinum ochraceum LE-BIN_3174, the white-rot fungus of the Steccherinaceae family (The Residual Polyporoid clade, Polyporales, Basidiomycota).</title>
        <authorList>
            <person name="Fedorova T.V."/>
            <person name="Glazunova O.A."/>
            <person name="Landesman E.O."/>
            <person name="Moiseenko K.V."/>
            <person name="Psurtseva N.V."/>
            <person name="Savinova O.S."/>
            <person name="Shakhova N.V."/>
            <person name="Tyazhelova T.V."/>
            <person name="Vasina D.V."/>
        </authorList>
    </citation>
    <scope>NUCLEOTIDE SEQUENCE [LARGE SCALE GENOMIC DNA]</scope>
    <source>
        <strain evidence="2 3">LE-BIN_3174</strain>
    </source>
</reference>
<dbReference type="EMBL" id="RWJN01000639">
    <property type="protein sequence ID" value="TCD60201.1"/>
    <property type="molecule type" value="Genomic_DNA"/>
</dbReference>
<evidence type="ECO:0000313" key="3">
    <source>
        <dbReference type="Proteomes" id="UP000292702"/>
    </source>
</evidence>
<feature type="compositionally biased region" description="Low complexity" evidence="1">
    <location>
        <begin position="24"/>
        <end position="41"/>
    </location>
</feature>
<protein>
    <submittedName>
        <fullName evidence="2">Uncharacterized protein</fullName>
    </submittedName>
</protein>
<feature type="compositionally biased region" description="Basic residues" evidence="1">
    <location>
        <begin position="1"/>
        <end position="10"/>
    </location>
</feature>
<sequence>MPMLYRRKGGGGKGAGAGGRAGSEESSVSVSGATGGRASTATAYGPGGGLVSTIPDGQPFAGKSVGGGTRDQVYGTQTYGSGYPGQNFRGVGAYPGYPYVFWPVIWPYPGYGGNYVHDSAYNSTDNSNRPGGPLVTAVFTSATSNSTFRVINCTLGNNTSAVPSLFDNSSSTAPPLPEQAIQYYRASSVVLSLDGYNDTSALSDNQTAPDVPLPSWVDLTTMDCLNSTIGQAVPLIDTSLASFTQAPPFTFKHTAGTLALLWILCSYVM</sequence>
<dbReference type="AlphaFoldDB" id="A0A4R0R0G3"/>
<keyword evidence="3" id="KW-1185">Reference proteome</keyword>
<evidence type="ECO:0000256" key="1">
    <source>
        <dbReference type="SAM" id="MobiDB-lite"/>
    </source>
</evidence>
<proteinExistence type="predicted"/>
<evidence type="ECO:0000313" key="2">
    <source>
        <dbReference type="EMBL" id="TCD60201.1"/>
    </source>
</evidence>
<dbReference type="Proteomes" id="UP000292702">
    <property type="component" value="Unassembled WGS sequence"/>
</dbReference>
<comment type="caution">
    <text evidence="2">The sequence shown here is derived from an EMBL/GenBank/DDBJ whole genome shotgun (WGS) entry which is preliminary data.</text>
</comment>
<feature type="compositionally biased region" description="Gly residues" evidence="1">
    <location>
        <begin position="11"/>
        <end position="21"/>
    </location>
</feature>
<accession>A0A4R0R0G3</accession>